<dbReference type="Gene3D" id="1.25.40.10">
    <property type="entry name" value="Tetratricopeptide repeat domain"/>
    <property type="match status" value="5"/>
</dbReference>
<comment type="caution">
    <text evidence="3">The sequence shown here is derived from an EMBL/GenBank/DDBJ whole genome shotgun (WGS) entry which is preliminary data.</text>
</comment>
<dbReference type="Pfam" id="PF14559">
    <property type="entry name" value="TPR_19"/>
    <property type="match status" value="2"/>
</dbReference>
<dbReference type="PANTHER" id="PTHR45586:SF1">
    <property type="entry name" value="LIPOPOLYSACCHARIDE ASSEMBLY PROTEIN B"/>
    <property type="match status" value="1"/>
</dbReference>
<evidence type="ECO:0000313" key="4">
    <source>
        <dbReference type="Proteomes" id="UP000763641"/>
    </source>
</evidence>
<dbReference type="Proteomes" id="UP000763641">
    <property type="component" value="Unassembled WGS sequence"/>
</dbReference>
<dbReference type="RefSeq" id="WP_204195022.1">
    <property type="nucleotide sequence ID" value="NZ_JAFEMC010000001.1"/>
</dbReference>
<dbReference type="PANTHER" id="PTHR45586">
    <property type="entry name" value="TPR REPEAT-CONTAINING PROTEIN PA4667"/>
    <property type="match status" value="1"/>
</dbReference>
<sequence length="661" mass="68115">MADAAMLYPMMRQRRRRRGLGVSPRVRSIAVLAVCALLVLGGTAKLLLRPAPVDARLLLGNALVTLEAGNYSAARSNALAAAAAAPQYGAAQAVLARAYLELGDGLAAEAALTRAEAVGFPAARLHQLRAEARLLQGDANGALAEAAKAESRYFDFAERIRARALAVQGQPVAAKTALETLVAQHPGNGRAWLDLGRLRFAGGDLGGASEAAGAAARLMPRDPHALALEGEVVRARYGLVAALPWFEAALRRDAYAMPTLIDYAATLGEAGRNADMLASLRRAAEARPGDARVLYLYAVLAARAGKLELAGSLLERNGAVSGLPGAQLLRGAIDYAGGQWERAAASWRALSENQPMNLTARRLLAAALLRSGDAQGALAVLRPLAVRGDADAYALTLTARAFEATGDRVSAAMFLDRAAAVGRGGSAAFATDDALATLQAGAAAAPGDPTYAVGVIRGLIGSGDLSRALGQARALVEDGAGTPAAQTAYGDVLALVGQRPDAAYARAADLQFDEPAMLRLIDARSRSGQAEAAAATLSLYLAQNPQSVAGQRLLGHLQVAAGQWDAAIETLEGVRRRVGSGEVALLCDLALAYAGDGDGDVAVRYGRAAYVAQPMHAGAADAYGVALAAAGRIDAARQLLDKAVVLAPGDAVIADHRRQLG</sequence>
<proteinExistence type="predicted"/>
<name>A0ABS2D3L4_9SPHN</name>
<evidence type="ECO:0000256" key="2">
    <source>
        <dbReference type="ARBA" id="ARBA00022803"/>
    </source>
</evidence>
<dbReference type="Pfam" id="PF13432">
    <property type="entry name" value="TPR_16"/>
    <property type="match status" value="2"/>
</dbReference>
<keyword evidence="4" id="KW-1185">Reference proteome</keyword>
<dbReference type="SUPFAM" id="SSF48452">
    <property type="entry name" value="TPR-like"/>
    <property type="match status" value="4"/>
</dbReference>
<dbReference type="EMBL" id="JAFEMC010000001">
    <property type="protein sequence ID" value="MBM6575490.1"/>
    <property type="molecule type" value="Genomic_DNA"/>
</dbReference>
<dbReference type="InterPro" id="IPR051012">
    <property type="entry name" value="CellSynth/LPSAsmb/PSIAsmb"/>
</dbReference>
<evidence type="ECO:0000313" key="3">
    <source>
        <dbReference type="EMBL" id="MBM6575490.1"/>
    </source>
</evidence>
<gene>
    <name evidence="3" type="ORF">ILT43_03845</name>
</gene>
<organism evidence="3 4">
    <name type="scientific">Sphingomonas longa</name>
    <dbReference type="NCBI Taxonomy" id="2778730"/>
    <lineage>
        <taxon>Bacteria</taxon>
        <taxon>Pseudomonadati</taxon>
        <taxon>Pseudomonadota</taxon>
        <taxon>Alphaproteobacteria</taxon>
        <taxon>Sphingomonadales</taxon>
        <taxon>Sphingomonadaceae</taxon>
        <taxon>Sphingomonas</taxon>
    </lineage>
</organism>
<protein>
    <submittedName>
        <fullName evidence="3">Tetratricopeptide repeat protein</fullName>
    </submittedName>
</protein>
<keyword evidence="2" id="KW-0802">TPR repeat</keyword>
<reference evidence="3 4" key="1">
    <citation type="submission" date="2020-12" db="EMBL/GenBank/DDBJ databases">
        <title>Sphingomonas sp.</title>
        <authorList>
            <person name="Kim M.K."/>
        </authorList>
    </citation>
    <scope>NUCLEOTIDE SEQUENCE [LARGE SCALE GENOMIC DNA]</scope>
    <source>
        <strain evidence="3 4">BT552</strain>
    </source>
</reference>
<evidence type="ECO:0000256" key="1">
    <source>
        <dbReference type="ARBA" id="ARBA00022737"/>
    </source>
</evidence>
<dbReference type="InterPro" id="IPR011990">
    <property type="entry name" value="TPR-like_helical_dom_sf"/>
</dbReference>
<accession>A0ABS2D3L4</accession>
<keyword evidence="1" id="KW-0677">Repeat</keyword>